<keyword evidence="4" id="KW-1185">Reference proteome</keyword>
<dbReference type="RefSeq" id="XP_046047425.1">
    <property type="nucleotide sequence ID" value="XM_046201626.1"/>
</dbReference>
<sequence length="204" mass="22499">MQFFATKESLIILVILARTVGGPTASLSRNSGWVQLAMYPCATGQLHNSSKQIQSSSFAIGGRGVVHWPGSSGRRDPEKAPPMSTGRTEPRRPGHSIPLIDHAIEGEDSYKPILWPLSGVWMEFAAVFLTKLMARGKKSANGKEKIRRANEQKHSRGTGPSRQDQTERGASLKLRQKGVSLLAPVYKLLSFPLDVESQREETFF</sequence>
<organism evidence="3 4">
    <name type="scientific">Fusarium redolens</name>
    <dbReference type="NCBI Taxonomy" id="48865"/>
    <lineage>
        <taxon>Eukaryota</taxon>
        <taxon>Fungi</taxon>
        <taxon>Dikarya</taxon>
        <taxon>Ascomycota</taxon>
        <taxon>Pezizomycotina</taxon>
        <taxon>Sordariomycetes</taxon>
        <taxon>Hypocreomycetidae</taxon>
        <taxon>Hypocreales</taxon>
        <taxon>Nectriaceae</taxon>
        <taxon>Fusarium</taxon>
        <taxon>Fusarium redolens species complex</taxon>
    </lineage>
</organism>
<evidence type="ECO:0000313" key="3">
    <source>
        <dbReference type="EMBL" id="KAH7244202.1"/>
    </source>
</evidence>
<feature type="chain" id="PRO_5040153756" evidence="2">
    <location>
        <begin position="22"/>
        <end position="204"/>
    </location>
</feature>
<gene>
    <name evidence="3" type="ORF">BKA55DRAFT_77909</name>
</gene>
<feature type="signal peptide" evidence="2">
    <location>
        <begin position="1"/>
        <end position="21"/>
    </location>
</feature>
<evidence type="ECO:0000313" key="4">
    <source>
        <dbReference type="Proteomes" id="UP000720189"/>
    </source>
</evidence>
<feature type="compositionally biased region" description="Basic and acidic residues" evidence="1">
    <location>
        <begin position="141"/>
        <end position="154"/>
    </location>
</feature>
<dbReference type="AlphaFoldDB" id="A0A9P9GSZ7"/>
<comment type="caution">
    <text evidence="3">The sequence shown here is derived from an EMBL/GenBank/DDBJ whole genome shotgun (WGS) entry which is preliminary data.</text>
</comment>
<dbReference type="EMBL" id="JAGMUX010000011">
    <property type="protein sequence ID" value="KAH7244202.1"/>
    <property type="molecule type" value="Genomic_DNA"/>
</dbReference>
<keyword evidence="2" id="KW-0732">Signal</keyword>
<name>A0A9P9GSZ7_FUSRE</name>
<proteinExistence type="predicted"/>
<protein>
    <submittedName>
        <fullName evidence="3">Uncharacterized protein</fullName>
    </submittedName>
</protein>
<reference evidence="3" key="1">
    <citation type="journal article" date="2021" name="Nat. Commun.">
        <title>Genetic determinants of endophytism in the Arabidopsis root mycobiome.</title>
        <authorList>
            <person name="Mesny F."/>
            <person name="Miyauchi S."/>
            <person name="Thiergart T."/>
            <person name="Pickel B."/>
            <person name="Atanasova L."/>
            <person name="Karlsson M."/>
            <person name="Huettel B."/>
            <person name="Barry K.W."/>
            <person name="Haridas S."/>
            <person name="Chen C."/>
            <person name="Bauer D."/>
            <person name="Andreopoulos W."/>
            <person name="Pangilinan J."/>
            <person name="LaButti K."/>
            <person name="Riley R."/>
            <person name="Lipzen A."/>
            <person name="Clum A."/>
            <person name="Drula E."/>
            <person name="Henrissat B."/>
            <person name="Kohler A."/>
            <person name="Grigoriev I.V."/>
            <person name="Martin F.M."/>
            <person name="Hacquard S."/>
        </authorList>
    </citation>
    <scope>NUCLEOTIDE SEQUENCE</scope>
    <source>
        <strain evidence="3">MPI-CAGE-AT-0023</strain>
    </source>
</reference>
<accession>A0A9P9GSZ7</accession>
<dbReference type="GeneID" id="70231580"/>
<feature type="region of interest" description="Disordered" evidence="1">
    <location>
        <begin position="139"/>
        <end position="171"/>
    </location>
</feature>
<dbReference type="Proteomes" id="UP000720189">
    <property type="component" value="Unassembled WGS sequence"/>
</dbReference>
<evidence type="ECO:0000256" key="1">
    <source>
        <dbReference type="SAM" id="MobiDB-lite"/>
    </source>
</evidence>
<evidence type="ECO:0000256" key="2">
    <source>
        <dbReference type="SAM" id="SignalP"/>
    </source>
</evidence>
<feature type="region of interest" description="Disordered" evidence="1">
    <location>
        <begin position="66"/>
        <end position="96"/>
    </location>
</feature>